<dbReference type="EMBL" id="AQPH01000020">
    <property type="protein sequence ID" value="EPY02167.1"/>
    <property type="molecule type" value="Genomic_DNA"/>
</dbReference>
<proteinExistence type="predicted"/>
<reference evidence="1 2" key="1">
    <citation type="submission" date="2013-04" db="EMBL/GenBank/DDBJ databases">
        <authorList>
            <person name="Kuznetsov B."/>
            <person name="Ivanovsky R."/>
        </authorList>
    </citation>
    <scope>NUCLEOTIDE SEQUENCE [LARGE SCALE GENOMIC DNA]</scope>
    <source>
        <strain evidence="1 2">MGU-K5</strain>
    </source>
</reference>
<organism evidence="1 2">
    <name type="scientific">Magnetospirillum fulvum MGU-K5</name>
    <dbReference type="NCBI Taxonomy" id="1316936"/>
    <lineage>
        <taxon>Bacteria</taxon>
        <taxon>Pseudomonadati</taxon>
        <taxon>Pseudomonadota</taxon>
        <taxon>Alphaproteobacteria</taxon>
        <taxon>Rhodospirillales</taxon>
        <taxon>Rhodospirillaceae</taxon>
        <taxon>Magnetospirillum</taxon>
    </lineage>
</organism>
<name>S9S8G0_MAGFU</name>
<dbReference type="Proteomes" id="UP000015350">
    <property type="component" value="Unassembled WGS sequence"/>
</dbReference>
<dbReference type="AlphaFoldDB" id="S9S8G0"/>
<protein>
    <submittedName>
        <fullName evidence="1">Uncharacterized protein</fullName>
    </submittedName>
</protein>
<gene>
    <name evidence="1" type="ORF">K678_07308</name>
</gene>
<evidence type="ECO:0000313" key="1">
    <source>
        <dbReference type="EMBL" id="EPY02167.1"/>
    </source>
</evidence>
<sequence>MVAIPPAGLIWRESWHDRTAGATDGAEPKRKTPAPGGVVEGLSLEEFEWLRLEKLMKRDYRRSGYRIVAGG</sequence>
<accession>S9S8G0</accession>
<comment type="caution">
    <text evidence="1">The sequence shown here is derived from an EMBL/GenBank/DDBJ whole genome shotgun (WGS) entry which is preliminary data.</text>
</comment>
<dbReference type="STRING" id="1316936.K678_07308"/>
<evidence type="ECO:0000313" key="2">
    <source>
        <dbReference type="Proteomes" id="UP000015350"/>
    </source>
</evidence>